<dbReference type="InterPro" id="IPR000276">
    <property type="entry name" value="GPCR_Rhodpsn"/>
</dbReference>
<protein>
    <recommendedName>
        <fullName evidence="10">G-protein coupled receptors family 1 profile domain-containing protein</fullName>
    </recommendedName>
</protein>
<evidence type="ECO:0000256" key="7">
    <source>
        <dbReference type="ARBA" id="ARBA00023170"/>
    </source>
</evidence>
<feature type="transmembrane region" description="Helical" evidence="9">
    <location>
        <begin position="42"/>
        <end position="61"/>
    </location>
</feature>
<dbReference type="GO" id="GO:0005886">
    <property type="term" value="C:plasma membrane"/>
    <property type="evidence" value="ECO:0007669"/>
    <property type="project" value="UniProtKB-SubCell"/>
</dbReference>
<dbReference type="Proteomes" id="UP000008144">
    <property type="component" value="Unassembled WGS sequence"/>
</dbReference>
<reference evidence="12" key="1">
    <citation type="journal article" date="2002" name="Science">
        <title>The draft genome of Ciona intestinalis: insights into chordate and vertebrate origins.</title>
        <authorList>
            <person name="Dehal P."/>
            <person name="Satou Y."/>
            <person name="Campbell R.K."/>
            <person name="Chapman J."/>
            <person name="Degnan B."/>
            <person name="De Tomaso A."/>
            <person name="Davidson B."/>
            <person name="Di Gregorio A."/>
            <person name="Gelpke M."/>
            <person name="Goodstein D.M."/>
            <person name="Harafuji N."/>
            <person name="Hastings K.E."/>
            <person name="Ho I."/>
            <person name="Hotta K."/>
            <person name="Huang W."/>
            <person name="Kawashima T."/>
            <person name="Lemaire P."/>
            <person name="Martinez D."/>
            <person name="Meinertzhagen I.A."/>
            <person name="Necula S."/>
            <person name="Nonaka M."/>
            <person name="Putnam N."/>
            <person name="Rash S."/>
            <person name="Saiga H."/>
            <person name="Satake M."/>
            <person name="Terry A."/>
            <person name="Yamada L."/>
            <person name="Wang H.G."/>
            <person name="Awazu S."/>
            <person name="Azumi K."/>
            <person name="Boore J."/>
            <person name="Branno M."/>
            <person name="Chin-Bow S."/>
            <person name="DeSantis R."/>
            <person name="Doyle S."/>
            <person name="Francino P."/>
            <person name="Keys D.N."/>
            <person name="Haga S."/>
            <person name="Hayashi H."/>
            <person name="Hino K."/>
            <person name="Imai K.S."/>
            <person name="Inaba K."/>
            <person name="Kano S."/>
            <person name="Kobayashi K."/>
            <person name="Kobayashi M."/>
            <person name="Lee B.I."/>
            <person name="Makabe K.W."/>
            <person name="Manohar C."/>
            <person name="Matassi G."/>
            <person name="Medina M."/>
            <person name="Mochizuki Y."/>
            <person name="Mount S."/>
            <person name="Morishita T."/>
            <person name="Miura S."/>
            <person name="Nakayama A."/>
            <person name="Nishizaka S."/>
            <person name="Nomoto H."/>
            <person name="Ohta F."/>
            <person name="Oishi K."/>
            <person name="Rigoutsos I."/>
            <person name="Sano M."/>
            <person name="Sasaki A."/>
            <person name="Sasakura Y."/>
            <person name="Shoguchi E."/>
            <person name="Shin-i T."/>
            <person name="Spagnuolo A."/>
            <person name="Stainier D."/>
            <person name="Suzuki M.M."/>
            <person name="Tassy O."/>
            <person name="Takatori N."/>
            <person name="Tokuoka M."/>
            <person name="Yagi K."/>
            <person name="Yoshizaki F."/>
            <person name="Wada S."/>
            <person name="Zhang C."/>
            <person name="Hyatt P.D."/>
            <person name="Larimer F."/>
            <person name="Detter C."/>
            <person name="Doggett N."/>
            <person name="Glavina T."/>
            <person name="Hawkins T."/>
            <person name="Richardson P."/>
            <person name="Lucas S."/>
            <person name="Kohara Y."/>
            <person name="Levine M."/>
            <person name="Satoh N."/>
            <person name="Rokhsar D.S."/>
        </authorList>
    </citation>
    <scope>NUCLEOTIDE SEQUENCE [LARGE SCALE GENOMIC DNA]</scope>
</reference>
<dbReference type="HOGENOM" id="CLU_1660093_0_0_1"/>
<keyword evidence="4 9" id="KW-1133">Transmembrane helix</keyword>
<dbReference type="Gene3D" id="1.20.1070.10">
    <property type="entry name" value="Rhodopsin 7-helix transmembrane proteins"/>
    <property type="match status" value="1"/>
</dbReference>
<dbReference type="STRING" id="7719.ENSCINP00000031805"/>
<evidence type="ECO:0000256" key="4">
    <source>
        <dbReference type="ARBA" id="ARBA00022989"/>
    </source>
</evidence>
<organism evidence="11 12">
    <name type="scientific">Ciona intestinalis</name>
    <name type="common">Transparent sea squirt</name>
    <name type="synonym">Ascidia intestinalis</name>
    <dbReference type="NCBI Taxonomy" id="7719"/>
    <lineage>
        <taxon>Eukaryota</taxon>
        <taxon>Metazoa</taxon>
        <taxon>Chordata</taxon>
        <taxon>Tunicata</taxon>
        <taxon>Ascidiacea</taxon>
        <taxon>Phlebobranchia</taxon>
        <taxon>Cionidae</taxon>
        <taxon>Ciona</taxon>
    </lineage>
</organism>
<evidence type="ECO:0000256" key="3">
    <source>
        <dbReference type="ARBA" id="ARBA00022692"/>
    </source>
</evidence>
<sequence>MTSHASSTKRIYRSKNSTRRLSSSFKHRIMANINNEQRASKVLGLIFVLFCLFWSPFFITNVVSHLCQTCNQQLMGQCMNWFVWVGYVSSGVNPCVYTLFSRRFRQTFLNILRGRCLRVNQLQRGGLRSSCEATGGSVKSVQEPTMTSRNVNKVWRTGS</sequence>
<dbReference type="PANTHER" id="PTHR24247">
    <property type="entry name" value="5-HYDROXYTRYPTAMINE RECEPTOR"/>
    <property type="match status" value="1"/>
</dbReference>
<evidence type="ECO:0000256" key="1">
    <source>
        <dbReference type="ARBA" id="ARBA00004651"/>
    </source>
</evidence>
<dbReference type="GeneTree" id="ENSGT01050000244937"/>
<dbReference type="Ensembl" id="ENSCINT00000034869.1">
    <property type="protein sequence ID" value="ENSCINP00000031805.1"/>
    <property type="gene ID" value="ENSCING00000020513.1"/>
</dbReference>
<reference evidence="11" key="3">
    <citation type="submission" date="2025-09" db="UniProtKB">
        <authorList>
            <consortium name="Ensembl"/>
        </authorList>
    </citation>
    <scope>IDENTIFICATION</scope>
</reference>
<keyword evidence="6 9" id="KW-0472">Membrane</keyword>
<name>H2XQ71_CIOIN</name>
<dbReference type="SUPFAM" id="SSF81321">
    <property type="entry name" value="Family A G protein-coupled receptor-like"/>
    <property type="match status" value="1"/>
</dbReference>
<reference evidence="11" key="2">
    <citation type="submission" date="2025-08" db="UniProtKB">
        <authorList>
            <consortium name="Ensembl"/>
        </authorList>
    </citation>
    <scope>IDENTIFICATION</scope>
</reference>
<keyword evidence="2" id="KW-1003">Cell membrane</keyword>
<evidence type="ECO:0000313" key="11">
    <source>
        <dbReference type="Ensembl" id="ENSCINP00000031805.1"/>
    </source>
</evidence>
<feature type="transmembrane region" description="Helical" evidence="9">
    <location>
        <begin position="81"/>
        <end position="100"/>
    </location>
</feature>
<evidence type="ECO:0000313" key="12">
    <source>
        <dbReference type="Proteomes" id="UP000008144"/>
    </source>
</evidence>
<dbReference type="PRINTS" id="PR00237">
    <property type="entry name" value="GPCRRHODOPSN"/>
</dbReference>
<keyword evidence="12" id="KW-1185">Reference proteome</keyword>
<dbReference type="Pfam" id="PF00001">
    <property type="entry name" value="7tm_1"/>
    <property type="match status" value="1"/>
</dbReference>
<evidence type="ECO:0000259" key="10">
    <source>
        <dbReference type="PROSITE" id="PS50262"/>
    </source>
</evidence>
<dbReference type="PROSITE" id="PS50262">
    <property type="entry name" value="G_PROTEIN_RECEP_F1_2"/>
    <property type="match status" value="1"/>
</dbReference>
<keyword evidence="3 9" id="KW-0812">Transmembrane</keyword>
<dbReference type="FunFam" id="1.20.1070.10:FF:000754">
    <property type="entry name" value="5-hydroxytryptamine (Serotonin) receptor 2B, isoform E"/>
    <property type="match status" value="1"/>
</dbReference>
<feature type="domain" description="G-protein coupled receptors family 1 profile" evidence="10">
    <location>
        <begin position="1"/>
        <end position="97"/>
    </location>
</feature>
<dbReference type="AlphaFoldDB" id="H2XQ71"/>
<dbReference type="InParanoid" id="H2XQ71"/>
<dbReference type="InterPro" id="IPR017452">
    <property type="entry name" value="GPCR_Rhodpsn_7TM"/>
</dbReference>
<evidence type="ECO:0000256" key="2">
    <source>
        <dbReference type="ARBA" id="ARBA00022475"/>
    </source>
</evidence>
<evidence type="ECO:0000256" key="6">
    <source>
        <dbReference type="ARBA" id="ARBA00023136"/>
    </source>
</evidence>
<proteinExistence type="predicted"/>
<comment type="subcellular location">
    <subcellularLocation>
        <location evidence="1">Cell membrane</location>
        <topology evidence="1">Multi-pass membrane protein</topology>
    </subcellularLocation>
</comment>
<keyword evidence="8" id="KW-0807">Transducer</keyword>
<dbReference type="PANTHER" id="PTHR24247:SF222">
    <property type="entry name" value="5-HYDROXYTRYPTAMINE (SEROTONIN) RECEPTOR 2B, ISOFORM E"/>
    <property type="match status" value="1"/>
</dbReference>
<accession>H2XQ71</accession>
<evidence type="ECO:0000256" key="5">
    <source>
        <dbReference type="ARBA" id="ARBA00023040"/>
    </source>
</evidence>
<evidence type="ECO:0000256" key="9">
    <source>
        <dbReference type="SAM" id="Phobius"/>
    </source>
</evidence>
<keyword evidence="7" id="KW-0675">Receptor</keyword>
<keyword evidence="5" id="KW-0297">G-protein coupled receptor</keyword>
<dbReference type="GO" id="GO:0004930">
    <property type="term" value="F:G protein-coupled receptor activity"/>
    <property type="evidence" value="ECO:0007669"/>
    <property type="project" value="UniProtKB-KW"/>
</dbReference>
<evidence type="ECO:0000256" key="8">
    <source>
        <dbReference type="ARBA" id="ARBA00023224"/>
    </source>
</evidence>